<proteinExistence type="predicted"/>
<sequence length="64" mass="7710">MVNLYRDALDAGECVVKEWRPMNMHSFTWSPYLNHEWDEAYPNKVEMKRLQELAKTYQHRAGSH</sequence>
<accession>A0A379WX51</accession>
<protein>
    <submittedName>
        <fullName evidence="1">2-oxoglutarate dehydrogenase E1 component</fullName>
        <ecNumber evidence="1">1.2.4.2</ecNumber>
    </submittedName>
</protein>
<dbReference type="Proteomes" id="UP000254712">
    <property type="component" value="Unassembled WGS sequence"/>
</dbReference>
<organism evidence="1 2">
    <name type="scientific">Salmonella enterica I</name>
    <dbReference type="NCBI Taxonomy" id="59201"/>
    <lineage>
        <taxon>Bacteria</taxon>
        <taxon>Pseudomonadati</taxon>
        <taxon>Pseudomonadota</taxon>
        <taxon>Gammaproteobacteria</taxon>
        <taxon>Enterobacterales</taxon>
        <taxon>Enterobacteriaceae</taxon>
        <taxon>Salmonella</taxon>
    </lineage>
</organism>
<dbReference type="EMBL" id="UGXT01000002">
    <property type="protein sequence ID" value="SUH38687.1"/>
    <property type="molecule type" value="Genomic_DNA"/>
</dbReference>
<gene>
    <name evidence="1" type="primary">sucA_2</name>
    <name evidence="1" type="ORF">NCTC8261_05021</name>
</gene>
<name>A0A379WX51_SALET</name>
<evidence type="ECO:0000313" key="2">
    <source>
        <dbReference type="Proteomes" id="UP000254712"/>
    </source>
</evidence>
<dbReference type="GO" id="GO:0004591">
    <property type="term" value="F:oxoglutarate dehydrogenase (succinyl-transferring) activity"/>
    <property type="evidence" value="ECO:0007669"/>
    <property type="project" value="UniProtKB-EC"/>
</dbReference>
<keyword evidence="1" id="KW-0560">Oxidoreductase</keyword>
<dbReference type="EC" id="1.2.4.2" evidence="1"/>
<dbReference type="AlphaFoldDB" id="A0A379WX51"/>
<evidence type="ECO:0000313" key="1">
    <source>
        <dbReference type="EMBL" id="SUH38687.1"/>
    </source>
</evidence>
<reference evidence="1 2" key="1">
    <citation type="submission" date="2018-06" db="EMBL/GenBank/DDBJ databases">
        <authorList>
            <consortium name="Pathogen Informatics"/>
            <person name="Doyle S."/>
        </authorList>
    </citation>
    <scope>NUCLEOTIDE SEQUENCE [LARGE SCALE GENOMIC DNA]</scope>
    <source>
        <strain evidence="1 2">NCTC8261</strain>
    </source>
</reference>